<sequence>MFKDILRKYLEIKGISQIELSKIVGDTQQAISDFLSKDGNPQRKTREKYFDKLEGFLEFYNETSKKQDKLAFTINAQKNENLKEKELETIINAILLHEEELMGNKVFKQWLELKLLKRENEIYKEIKLMNDKTKDN</sequence>
<dbReference type="Gene3D" id="1.10.260.40">
    <property type="entry name" value="lambda repressor-like DNA-binding domains"/>
    <property type="match status" value="1"/>
</dbReference>
<evidence type="ECO:0000313" key="1">
    <source>
        <dbReference type="EMBL" id="CAL2107476.1"/>
    </source>
</evidence>
<dbReference type="SUPFAM" id="SSF47413">
    <property type="entry name" value="lambda repressor-like DNA-binding domains"/>
    <property type="match status" value="1"/>
</dbReference>
<dbReference type="EMBL" id="CAXJRC010000040">
    <property type="protein sequence ID" value="CAL2107476.1"/>
    <property type="molecule type" value="Genomic_DNA"/>
</dbReference>
<comment type="caution">
    <text evidence="1">The sequence shown here is derived from an EMBL/GenBank/DDBJ whole genome shotgun (WGS) entry which is preliminary data.</text>
</comment>
<keyword evidence="2" id="KW-1185">Reference proteome</keyword>
<dbReference type="Proteomes" id="UP001497602">
    <property type="component" value="Unassembled WGS sequence"/>
</dbReference>
<organism evidence="1 2">
    <name type="scientific">Tenacibaculum vairaonense</name>
    <dbReference type="NCBI Taxonomy" id="3137860"/>
    <lineage>
        <taxon>Bacteria</taxon>
        <taxon>Pseudomonadati</taxon>
        <taxon>Bacteroidota</taxon>
        <taxon>Flavobacteriia</taxon>
        <taxon>Flavobacteriales</taxon>
        <taxon>Flavobacteriaceae</taxon>
        <taxon>Tenacibaculum</taxon>
    </lineage>
</organism>
<evidence type="ECO:0000313" key="2">
    <source>
        <dbReference type="Proteomes" id="UP001497602"/>
    </source>
</evidence>
<evidence type="ECO:0008006" key="3">
    <source>
        <dbReference type="Google" id="ProtNLM"/>
    </source>
</evidence>
<gene>
    <name evidence="1" type="ORF">T190115A13A_460002</name>
</gene>
<proteinExistence type="predicted"/>
<accession>A0ABM9PP21</accession>
<protein>
    <recommendedName>
        <fullName evidence="3">HTH cro/C1-type domain-containing protein</fullName>
    </recommendedName>
</protein>
<reference evidence="1 2" key="1">
    <citation type="submission" date="2024-05" db="EMBL/GenBank/DDBJ databases">
        <authorList>
            <person name="Duchaud E."/>
        </authorList>
    </citation>
    <scope>NUCLEOTIDE SEQUENCE [LARGE SCALE GENOMIC DNA]</scope>
    <source>
        <strain evidence="1">Ena-SAMPLE-TAB-13-05-2024-13:56:06:370-140305</strain>
    </source>
</reference>
<dbReference type="InterPro" id="IPR001387">
    <property type="entry name" value="Cro/C1-type_HTH"/>
</dbReference>
<name>A0ABM9PP21_9FLAO</name>
<dbReference type="InterPro" id="IPR010982">
    <property type="entry name" value="Lambda_DNA-bd_dom_sf"/>
</dbReference>
<dbReference type="RefSeq" id="WP_348739086.1">
    <property type="nucleotide sequence ID" value="NZ_CAXJRC010000040.1"/>
</dbReference>
<dbReference type="CDD" id="cd00093">
    <property type="entry name" value="HTH_XRE"/>
    <property type="match status" value="1"/>
</dbReference>